<evidence type="ECO:0000313" key="2">
    <source>
        <dbReference type="EMBL" id="QSO48031.1"/>
    </source>
</evidence>
<dbReference type="InterPro" id="IPR012505">
    <property type="entry name" value="YbbR"/>
</dbReference>
<proteinExistence type="predicted"/>
<keyword evidence="1" id="KW-0812">Transmembrane</keyword>
<dbReference type="Gene3D" id="2.170.120.40">
    <property type="entry name" value="YbbR-like domain"/>
    <property type="match status" value="2"/>
</dbReference>
<dbReference type="PANTHER" id="PTHR37804">
    <property type="entry name" value="CDAA REGULATORY PROTEIN CDAR"/>
    <property type="match status" value="1"/>
</dbReference>
<dbReference type="Pfam" id="PF07949">
    <property type="entry name" value="YbbR"/>
    <property type="match status" value="3"/>
</dbReference>
<evidence type="ECO:0000256" key="1">
    <source>
        <dbReference type="SAM" id="Phobius"/>
    </source>
</evidence>
<dbReference type="EMBL" id="CP071182">
    <property type="protein sequence ID" value="QSO48031.1"/>
    <property type="molecule type" value="Genomic_DNA"/>
</dbReference>
<accession>A0A9X7Z8C2</accession>
<dbReference type="PANTHER" id="PTHR37804:SF1">
    <property type="entry name" value="CDAA REGULATORY PROTEIN CDAR"/>
    <property type="match status" value="1"/>
</dbReference>
<dbReference type="Gene3D" id="2.170.120.30">
    <property type="match status" value="2"/>
</dbReference>
<dbReference type="InterPro" id="IPR053154">
    <property type="entry name" value="c-di-AMP_regulator"/>
</dbReference>
<name>A0A9X7Z8C2_9BACL</name>
<feature type="transmembrane region" description="Helical" evidence="1">
    <location>
        <begin position="9"/>
        <end position="26"/>
    </location>
</feature>
<keyword evidence="1" id="KW-1133">Transmembrane helix</keyword>
<protein>
    <recommendedName>
        <fullName evidence="4">YbbR domain-containing protein</fullName>
    </recommendedName>
</protein>
<dbReference type="RefSeq" id="WP_206657367.1">
    <property type="nucleotide sequence ID" value="NZ_CP071182.1"/>
</dbReference>
<keyword evidence="3" id="KW-1185">Reference proteome</keyword>
<organism evidence="2 3">
    <name type="scientific">Alicyclobacillus mengziensis</name>
    <dbReference type="NCBI Taxonomy" id="2931921"/>
    <lineage>
        <taxon>Bacteria</taxon>
        <taxon>Bacillati</taxon>
        <taxon>Bacillota</taxon>
        <taxon>Bacilli</taxon>
        <taxon>Bacillales</taxon>
        <taxon>Alicyclobacillaceae</taxon>
        <taxon>Alicyclobacillus</taxon>
    </lineage>
</organism>
<gene>
    <name evidence="2" type="ORF">JZ786_03095</name>
</gene>
<keyword evidence="1" id="KW-0472">Membrane</keyword>
<evidence type="ECO:0008006" key="4">
    <source>
        <dbReference type="Google" id="ProtNLM"/>
    </source>
</evidence>
<dbReference type="KEGG" id="afx:JZ786_03095"/>
<evidence type="ECO:0000313" key="3">
    <source>
        <dbReference type="Proteomes" id="UP000663505"/>
    </source>
</evidence>
<dbReference type="AlphaFoldDB" id="A0A9X7Z8C2"/>
<sequence>MDRFLNNNLVLRIVAVILACILWFTVNAPQPASSSGQTALTAKDFPYAVQVSVASDMMVTSIDHPTVVIEVKGGLVDTNSLPSQMMGVQVDADARGLGPGRHTLVLKAVNMPAVQYSIIPQTIQVTLEKKVTASKPVRIHVTGTPATGYQIGQVQPDVQTVQVSGVSSAVERVVAVAANISVQSAKKTVSHTLTLEPIDQYGRPVAGVEVDPVNVTTVVRIEPPQVAVKLTPEVVGTPAPGYAISGLALTPSSVNVTAPPDVTANLNTVNLPVDVSRLNTTKTVSIPIVPQAGWSRVQPSKVQVTVKVEKSEARTFTGVPVQVVNVPQGLSVSLGSTRTLEIRVSGPVSIVSQLHTADLVAYIDASNLTTASTSAPVTVTVPNWVTVTQLSQNRLPVSVSQVGANNTTANATANTTANAAENAAGAVNQTTSNQAQ</sequence>
<dbReference type="Proteomes" id="UP000663505">
    <property type="component" value="Chromosome"/>
</dbReference>
<reference evidence="2 3" key="1">
    <citation type="submission" date="2021-02" db="EMBL/GenBank/DDBJ databases">
        <title>Alicyclobacillus curvatus sp. nov. and Alicyclobacillus mengziensis sp. nov., two acidophilic bacteria isolated from acid mine drainage.</title>
        <authorList>
            <person name="Huang Y."/>
        </authorList>
    </citation>
    <scope>NUCLEOTIDE SEQUENCE [LARGE SCALE GENOMIC DNA]</scope>
    <source>
        <strain evidence="2 3">S30H14</strain>
    </source>
</reference>